<organism evidence="2 3">
    <name type="scientific">Paenibacillus larvae subsp. pulvifaciens</name>
    <dbReference type="NCBI Taxonomy" id="1477"/>
    <lineage>
        <taxon>Bacteria</taxon>
        <taxon>Bacillati</taxon>
        <taxon>Bacillota</taxon>
        <taxon>Bacilli</taxon>
        <taxon>Bacillales</taxon>
        <taxon>Paenibacillaceae</taxon>
        <taxon>Paenibacillus</taxon>
    </lineage>
</organism>
<gene>
    <name evidence="2" type="ORF">B7C51_02445</name>
</gene>
<evidence type="ECO:0000256" key="1">
    <source>
        <dbReference type="SAM" id="Coils"/>
    </source>
</evidence>
<name>A0A1V0UNR7_9BACL</name>
<dbReference type="GO" id="GO:0006313">
    <property type="term" value="P:DNA transposition"/>
    <property type="evidence" value="ECO:0007669"/>
    <property type="project" value="InterPro"/>
</dbReference>
<evidence type="ECO:0008006" key="4">
    <source>
        <dbReference type="Google" id="ProtNLM"/>
    </source>
</evidence>
<dbReference type="AlphaFoldDB" id="A0A1V0UNR7"/>
<accession>A0A1V0UNR7</accession>
<dbReference type="Pfam" id="PF01527">
    <property type="entry name" value="HTH_Tnp_1"/>
    <property type="match status" value="1"/>
</dbReference>
<proteinExistence type="predicted"/>
<dbReference type="Proteomes" id="UP000192727">
    <property type="component" value="Chromosome"/>
</dbReference>
<protein>
    <recommendedName>
        <fullName evidence="4">Transposase</fullName>
    </recommendedName>
</protein>
<dbReference type="InterPro" id="IPR002514">
    <property type="entry name" value="Transposase_8"/>
</dbReference>
<dbReference type="GO" id="GO:0004803">
    <property type="term" value="F:transposase activity"/>
    <property type="evidence" value="ECO:0007669"/>
    <property type="project" value="InterPro"/>
</dbReference>
<dbReference type="SUPFAM" id="SSF46689">
    <property type="entry name" value="Homeodomain-like"/>
    <property type="match status" value="1"/>
</dbReference>
<dbReference type="RefSeq" id="WP_083038471.1">
    <property type="nucleotide sequence ID" value="NZ_CP020557.1"/>
</dbReference>
<dbReference type="EMBL" id="CP020557">
    <property type="protein sequence ID" value="ARF66905.1"/>
    <property type="molecule type" value="Genomic_DNA"/>
</dbReference>
<keyword evidence="1" id="KW-0175">Coiled coil</keyword>
<evidence type="ECO:0000313" key="3">
    <source>
        <dbReference type="Proteomes" id="UP000192727"/>
    </source>
</evidence>
<dbReference type="GO" id="GO:0003677">
    <property type="term" value="F:DNA binding"/>
    <property type="evidence" value="ECO:0007669"/>
    <property type="project" value="InterPro"/>
</dbReference>
<reference evidence="2 3" key="1">
    <citation type="submission" date="2017-03" db="EMBL/GenBank/DDBJ databases">
        <title>Paenibacillus larvae genome sequencing.</title>
        <authorList>
            <person name="Dingman D.W."/>
        </authorList>
    </citation>
    <scope>NUCLEOTIDE SEQUENCE [LARGE SCALE GENOMIC DNA]</scope>
    <source>
        <strain evidence="2 3">SAG 10367</strain>
    </source>
</reference>
<evidence type="ECO:0000313" key="2">
    <source>
        <dbReference type="EMBL" id="ARF66905.1"/>
    </source>
</evidence>
<feature type="coiled-coil region" evidence="1">
    <location>
        <begin position="70"/>
        <end position="97"/>
    </location>
</feature>
<dbReference type="InterPro" id="IPR009057">
    <property type="entry name" value="Homeodomain-like_sf"/>
</dbReference>
<sequence length="148" mass="17665">MARKQYDLNFKKMIVAKGKEIGNMTAVARQHELDPKMVLRWARELKRKDLDQLDGTSVKQAKFVPTAEDYSQLEKELEKLKKLYAEQALEREILKDLLIRPILAPLNGYRIAVPYFNEYGDGSYVKEIMVYYWLFIHYRRYVVRLFLK</sequence>